<name>A0A5N6XRW5_9EURO</name>
<accession>A0A5N6XRW5</accession>
<sequence length="193" mass="22048">MAVVARIRRVIFWTDPNFLGADLREVGTADIDTALARIWTFFRIFNTHPHSNSDIEEHQCWLAGTSRPLRSVARVNLFNDSLEDPLAHSFALGIKGGLQQHELWILYRRWDLLELELLALIGEHSLDKTIVGVNNISLGLSVVDELLISRRDPWQVVALETCKSRWGWAFGAACRCYLGHLLRAPQVEYTTWV</sequence>
<dbReference type="EMBL" id="ML737231">
    <property type="protein sequence ID" value="KAE8335096.1"/>
    <property type="molecule type" value="Genomic_DNA"/>
</dbReference>
<reference evidence="1" key="1">
    <citation type="submission" date="2019-04" db="EMBL/GenBank/DDBJ databases">
        <title>Friends and foes A comparative genomics study of 23 Aspergillus species from section Flavi.</title>
        <authorList>
            <consortium name="DOE Joint Genome Institute"/>
            <person name="Kjaerbolling I."/>
            <person name="Vesth T."/>
            <person name="Frisvad J.C."/>
            <person name="Nybo J.L."/>
            <person name="Theobald S."/>
            <person name="Kildgaard S."/>
            <person name="Isbrandt T."/>
            <person name="Kuo A."/>
            <person name="Sato A."/>
            <person name="Lyhne E.K."/>
            <person name="Kogle M.E."/>
            <person name="Wiebenga A."/>
            <person name="Kun R.S."/>
            <person name="Lubbers R.J."/>
            <person name="Makela M.R."/>
            <person name="Barry K."/>
            <person name="Chovatia M."/>
            <person name="Clum A."/>
            <person name="Daum C."/>
            <person name="Haridas S."/>
            <person name="He G."/>
            <person name="LaButti K."/>
            <person name="Lipzen A."/>
            <person name="Mondo S."/>
            <person name="Riley R."/>
            <person name="Salamov A."/>
            <person name="Simmons B.A."/>
            <person name="Magnuson J.K."/>
            <person name="Henrissat B."/>
            <person name="Mortensen U.H."/>
            <person name="Larsen T.O."/>
            <person name="Devries R.P."/>
            <person name="Grigoriev I.V."/>
            <person name="Machida M."/>
            <person name="Baker S.E."/>
            <person name="Andersen M.R."/>
        </authorList>
    </citation>
    <scope>NUCLEOTIDE SEQUENCE</scope>
    <source>
        <strain evidence="1">CBS 117612</strain>
    </source>
</reference>
<protein>
    <submittedName>
        <fullName evidence="1">Uncharacterized protein</fullName>
    </submittedName>
</protein>
<evidence type="ECO:0000313" key="1">
    <source>
        <dbReference type="EMBL" id="KAE8335096.1"/>
    </source>
</evidence>
<organism evidence="1">
    <name type="scientific">Aspergillus arachidicola</name>
    <dbReference type="NCBI Taxonomy" id="656916"/>
    <lineage>
        <taxon>Eukaryota</taxon>
        <taxon>Fungi</taxon>
        <taxon>Dikarya</taxon>
        <taxon>Ascomycota</taxon>
        <taxon>Pezizomycotina</taxon>
        <taxon>Eurotiomycetes</taxon>
        <taxon>Eurotiomycetidae</taxon>
        <taxon>Eurotiales</taxon>
        <taxon>Aspergillaceae</taxon>
        <taxon>Aspergillus</taxon>
        <taxon>Aspergillus subgen. Circumdati</taxon>
    </lineage>
</organism>
<dbReference type="Proteomes" id="UP000325558">
    <property type="component" value="Unassembled WGS sequence"/>
</dbReference>
<proteinExistence type="predicted"/>
<dbReference type="OrthoDB" id="4517501at2759"/>
<gene>
    <name evidence="1" type="ORF">BDV24DRAFT_169570</name>
</gene>
<dbReference type="AlphaFoldDB" id="A0A5N6XRW5"/>